<comment type="caution">
    <text evidence="2">The sequence shown here is derived from an EMBL/GenBank/DDBJ whole genome shotgun (WGS) entry which is preliminary data.</text>
</comment>
<protein>
    <submittedName>
        <fullName evidence="2">Uncharacterized protein</fullName>
    </submittedName>
</protein>
<evidence type="ECO:0000313" key="3">
    <source>
        <dbReference type="Proteomes" id="UP000187455"/>
    </source>
</evidence>
<proteinExistence type="predicted"/>
<keyword evidence="3" id="KW-1185">Reference proteome</keyword>
<feature type="compositionally biased region" description="Polar residues" evidence="1">
    <location>
        <begin position="58"/>
        <end position="71"/>
    </location>
</feature>
<dbReference type="EMBL" id="LSSL01001794">
    <property type="protein sequence ID" value="OLY82183.1"/>
    <property type="molecule type" value="Genomic_DNA"/>
</dbReference>
<evidence type="ECO:0000313" key="2">
    <source>
        <dbReference type="EMBL" id="OLY82183.1"/>
    </source>
</evidence>
<feature type="non-terminal residue" evidence="2">
    <location>
        <position position="80"/>
    </location>
</feature>
<evidence type="ECO:0000256" key="1">
    <source>
        <dbReference type="SAM" id="MobiDB-lite"/>
    </source>
</evidence>
<dbReference type="Proteomes" id="UP000187455">
    <property type="component" value="Unassembled WGS sequence"/>
</dbReference>
<organism evidence="2 3">
    <name type="scientific">Smittium mucronatum</name>
    <dbReference type="NCBI Taxonomy" id="133383"/>
    <lineage>
        <taxon>Eukaryota</taxon>
        <taxon>Fungi</taxon>
        <taxon>Fungi incertae sedis</taxon>
        <taxon>Zoopagomycota</taxon>
        <taxon>Kickxellomycotina</taxon>
        <taxon>Harpellomycetes</taxon>
        <taxon>Harpellales</taxon>
        <taxon>Legeriomycetaceae</taxon>
        <taxon>Smittium</taxon>
    </lineage>
</organism>
<accession>A0A1R0GZ57</accession>
<name>A0A1R0GZ57_9FUNG</name>
<reference evidence="2 3" key="1">
    <citation type="journal article" date="2016" name="Mol. Biol. Evol.">
        <title>Genome-Wide Survey of Gut Fungi (Harpellales) Reveals the First Horizontally Transferred Ubiquitin Gene from a Mosquito Host.</title>
        <authorList>
            <person name="Wang Y."/>
            <person name="White M.M."/>
            <person name="Kvist S."/>
            <person name="Moncalvo J.M."/>
        </authorList>
    </citation>
    <scope>NUCLEOTIDE SEQUENCE [LARGE SCALE GENOMIC DNA]</scope>
    <source>
        <strain evidence="2 3">ALG-7-W6</strain>
    </source>
</reference>
<gene>
    <name evidence="2" type="ORF">AYI68_g3700</name>
</gene>
<feature type="region of interest" description="Disordered" evidence="1">
    <location>
        <begin position="1"/>
        <end position="80"/>
    </location>
</feature>
<sequence>MKPKAIDVVFTVPDSSSDVGEISEDEHNTDSEPYNIESDSESDYQSITTDVSDRDKPTSCSIEVDNTSTDVISEIPDSKN</sequence>
<dbReference type="AlphaFoldDB" id="A0A1R0GZ57"/>